<organism evidence="2 3">
    <name type="scientific">Microdochium bolleyi</name>
    <dbReference type="NCBI Taxonomy" id="196109"/>
    <lineage>
        <taxon>Eukaryota</taxon>
        <taxon>Fungi</taxon>
        <taxon>Dikarya</taxon>
        <taxon>Ascomycota</taxon>
        <taxon>Pezizomycotina</taxon>
        <taxon>Sordariomycetes</taxon>
        <taxon>Xylariomycetidae</taxon>
        <taxon>Xylariales</taxon>
        <taxon>Microdochiaceae</taxon>
        <taxon>Microdochium</taxon>
    </lineage>
</organism>
<dbReference type="EMBL" id="KQ964246">
    <property type="protein sequence ID" value="KXJ95542.1"/>
    <property type="molecule type" value="Genomic_DNA"/>
</dbReference>
<dbReference type="Proteomes" id="UP000070501">
    <property type="component" value="Unassembled WGS sequence"/>
</dbReference>
<sequence>MQTDLVEVYLPEPEQTIPTLVESQEDKPLAQPEASEHSLQPAPVQDETSISNADLTAAADQAELEALKTKLASRGKLKSKDRKRLEELTGNAER</sequence>
<gene>
    <name evidence="2" type="ORF">Micbo1qcDRAFT_157523</name>
</gene>
<feature type="compositionally biased region" description="Basic and acidic residues" evidence="1">
    <location>
        <begin position="83"/>
        <end position="94"/>
    </location>
</feature>
<evidence type="ECO:0000313" key="3">
    <source>
        <dbReference type="Proteomes" id="UP000070501"/>
    </source>
</evidence>
<dbReference type="AlphaFoldDB" id="A0A136JEG8"/>
<evidence type="ECO:0000313" key="2">
    <source>
        <dbReference type="EMBL" id="KXJ95542.1"/>
    </source>
</evidence>
<evidence type="ECO:0000256" key="1">
    <source>
        <dbReference type="SAM" id="MobiDB-lite"/>
    </source>
</evidence>
<keyword evidence="3" id="KW-1185">Reference proteome</keyword>
<feature type="compositionally biased region" description="Basic residues" evidence="1">
    <location>
        <begin position="72"/>
        <end position="82"/>
    </location>
</feature>
<dbReference type="InParanoid" id="A0A136JEG8"/>
<accession>A0A136JEG8</accession>
<name>A0A136JEG8_9PEZI</name>
<feature type="region of interest" description="Disordered" evidence="1">
    <location>
        <begin position="12"/>
        <end position="55"/>
    </location>
</feature>
<proteinExistence type="predicted"/>
<feature type="non-terminal residue" evidence="2">
    <location>
        <position position="94"/>
    </location>
</feature>
<feature type="region of interest" description="Disordered" evidence="1">
    <location>
        <begin position="72"/>
        <end position="94"/>
    </location>
</feature>
<protein>
    <submittedName>
        <fullName evidence="2">Uncharacterized protein</fullName>
    </submittedName>
</protein>
<reference evidence="3" key="1">
    <citation type="submission" date="2016-02" db="EMBL/GenBank/DDBJ databases">
        <title>Draft genome sequence of Microdochium bolleyi, a fungal endophyte of beachgrass.</title>
        <authorList>
            <consortium name="DOE Joint Genome Institute"/>
            <person name="David A.S."/>
            <person name="May G."/>
            <person name="Haridas S."/>
            <person name="Lim J."/>
            <person name="Wang M."/>
            <person name="Labutti K."/>
            <person name="Lipzen A."/>
            <person name="Barry K."/>
            <person name="Grigoriev I.V."/>
        </authorList>
    </citation>
    <scope>NUCLEOTIDE SEQUENCE [LARGE SCALE GENOMIC DNA]</scope>
    <source>
        <strain evidence="3">J235TASD1</strain>
    </source>
</reference>